<dbReference type="PANTHER" id="PTHR37466:SF1">
    <property type="entry name" value="SLR1628 PROTEIN"/>
    <property type="match status" value="1"/>
</dbReference>
<gene>
    <name evidence="1" type="ORF">EVA94_01030</name>
</gene>
<dbReference type="Gene3D" id="3.30.56.110">
    <property type="entry name" value="Protein of unknown function DUF2237"/>
    <property type="match status" value="1"/>
</dbReference>
<name>A0A520MW14_9GAMM</name>
<dbReference type="Proteomes" id="UP000315498">
    <property type="component" value="Unassembled WGS sequence"/>
</dbReference>
<dbReference type="Pfam" id="PF09996">
    <property type="entry name" value="DUF2237"/>
    <property type="match status" value="1"/>
</dbReference>
<dbReference type="PANTHER" id="PTHR37466">
    <property type="entry name" value="SLR1628 PROTEIN"/>
    <property type="match status" value="1"/>
</dbReference>
<evidence type="ECO:0000313" key="1">
    <source>
        <dbReference type="EMBL" id="RZO25408.1"/>
    </source>
</evidence>
<organism evidence="1 2">
    <name type="scientific">SAR86 cluster bacterium</name>
    <dbReference type="NCBI Taxonomy" id="2030880"/>
    <lineage>
        <taxon>Bacteria</taxon>
        <taxon>Pseudomonadati</taxon>
        <taxon>Pseudomonadota</taxon>
        <taxon>Gammaproteobacteria</taxon>
        <taxon>SAR86 cluster</taxon>
    </lineage>
</organism>
<evidence type="ECO:0000313" key="2">
    <source>
        <dbReference type="Proteomes" id="UP000315498"/>
    </source>
</evidence>
<protein>
    <submittedName>
        <fullName evidence="1">DUF2237 domain-containing protein</fullName>
    </submittedName>
</protein>
<sequence>MMTQQINVYGDLIEECCSNPITGFYRDGFCRTDEMDRGLHVVCAKVTGEFLDFSKSRGNDLSTPRPEFNFPGLKEGDSWCLCAERWKEAYECGFAPKIYLNRTNKKALNIIDIDILKDFALDLI</sequence>
<comment type="caution">
    <text evidence="1">The sequence shown here is derived from an EMBL/GenBank/DDBJ whole genome shotgun (WGS) entry which is preliminary data.</text>
</comment>
<accession>A0A520MW14</accession>
<dbReference type="EMBL" id="SHBG01000005">
    <property type="protein sequence ID" value="RZO25408.1"/>
    <property type="molecule type" value="Genomic_DNA"/>
</dbReference>
<reference evidence="1 2" key="1">
    <citation type="submission" date="2019-02" db="EMBL/GenBank/DDBJ databases">
        <title>Prokaryotic population dynamics and viral predation in marine succession experiment using metagenomics: the confinement effect.</title>
        <authorList>
            <person name="Haro-Moreno J.M."/>
            <person name="Rodriguez-Valera F."/>
            <person name="Lopez-Perez M."/>
        </authorList>
    </citation>
    <scope>NUCLEOTIDE SEQUENCE [LARGE SCALE GENOMIC DNA]</scope>
    <source>
        <strain evidence="1">MED-G161</strain>
    </source>
</reference>
<dbReference type="InterPro" id="IPR018714">
    <property type="entry name" value="DUF2237"/>
</dbReference>
<proteinExistence type="predicted"/>
<dbReference type="AlphaFoldDB" id="A0A520MW14"/>